<feature type="region of interest" description="Disordered" evidence="1">
    <location>
        <begin position="1"/>
        <end position="20"/>
    </location>
</feature>
<evidence type="ECO:0000313" key="2">
    <source>
        <dbReference type="EMBL" id="KAJ1151694.1"/>
    </source>
</evidence>
<dbReference type="EMBL" id="JANPWB010000009">
    <property type="protein sequence ID" value="KAJ1151694.1"/>
    <property type="molecule type" value="Genomic_DNA"/>
</dbReference>
<evidence type="ECO:0000313" key="3">
    <source>
        <dbReference type="Proteomes" id="UP001066276"/>
    </source>
</evidence>
<dbReference type="Proteomes" id="UP001066276">
    <property type="component" value="Chromosome 5"/>
</dbReference>
<name>A0AAV7RFT8_PLEWA</name>
<accession>A0AAV7RFT8</accession>
<gene>
    <name evidence="2" type="ORF">NDU88_004474</name>
</gene>
<organism evidence="2 3">
    <name type="scientific">Pleurodeles waltl</name>
    <name type="common">Iberian ribbed newt</name>
    <dbReference type="NCBI Taxonomy" id="8319"/>
    <lineage>
        <taxon>Eukaryota</taxon>
        <taxon>Metazoa</taxon>
        <taxon>Chordata</taxon>
        <taxon>Craniata</taxon>
        <taxon>Vertebrata</taxon>
        <taxon>Euteleostomi</taxon>
        <taxon>Amphibia</taxon>
        <taxon>Batrachia</taxon>
        <taxon>Caudata</taxon>
        <taxon>Salamandroidea</taxon>
        <taxon>Salamandridae</taxon>
        <taxon>Pleurodelinae</taxon>
        <taxon>Pleurodeles</taxon>
    </lineage>
</organism>
<reference evidence="2" key="1">
    <citation type="journal article" date="2022" name="bioRxiv">
        <title>Sequencing and chromosome-scale assembly of the giantPleurodeles waltlgenome.</title>
        <authorList>
            <person name="Brown T."/>
            <person name="Elewa A."/>
            <person name="Iarovenko S."/>
            <person name="Subramanian E."/>
            <person name="Araus A.J."/>
            <person name="Petzold A."/>
            <person name="Susuki M."/>
            <person name="Suzuki K.-i.T."/>
            <person name="Hayashi T."/>
            <person name="Toyoda A."/>
            <person name="Oliveira C."/>
            <person name="Osipova E."/>
            <person name="Leigh N.D."/>
            <person name="Simon A."/>
            <person name="Yun M.H."/>
        </authorList>
    </citation>
    <scope>NUCLEOTIDE SEQUENCE</scope>
    <source>
        <strain evidence="2">20211129_DDA</strain>
        <tissue evidence="2">Liver</tissue>
    </source>
</reference>
<sequence>MENGVTPTPQDQIPTPQAKKNMDKLDTILKEIRDSRQAIENRLGKEGSDPTRYIETWLQYIAKGRLLVHFVVERAHVSLAENPFQELQKDL</sequence>
<proteinExistence type="predicted"/>
<comment type="caution">
    <text evidence="2">The sequence shown here is derived from an EMBL/GenBank/DDBJ whole genome shotgun (WGS) entry which is preliminary data.</text>
</comment>
<keyword evidence="3" id="KW-1185">Reference proteome</keyword>
<feature type="compositionally biased region" description="Low complexity" evidence="1">
    <location>
        <begin position="1"/>
        <end position="17"/>
    </location>
</feature>
<protein>
    <submittedName>
        <fullName evidence="2">Uncharacterized protein</fullName>
    </submittedName>
</protein>
<dbReference type="AlphaFoldDB" id="A0AAV7RFT8"/>
<evidence type="ECO:0000256" key="1">
    <source>
        <dbReference type="SAM" id="MobiDB-lite"/>
    </source>
</evidence>